<evidence type="ECO:0000313" key="2">
    <source>
        <dbReference type="EMBL" id="MBK1670377.1"/>
    </source>
</evidence>
<proteinExistence type="predicted"/>
<feature type="domain" description="N-acetyltransferase" evidence="1">
    <location>
        <begin position="23"/>
        <end position="163"/>
    </location>
</feature>
<sequence length="184" mass="19619">MLGRANLPNGVSLRPAGAGGGAFEQRLYEARRWDLWLVNGTDEFVRTLIEQQYRAQAADYEARFPYAQAFVIEKTGTACGRLLLDFSQDVYVVDLAILPEAQGKAIGTTVLQALQQVAAAIPAPVSLSTHAMNAPARALYRRLGFQPSGADVGPMHLGLQWCPPSLHGSAAASVATGVAARASR</sequence>
<organism evidence="2 3">
    <name type="scientific">Rhodovibrio sodomensis</name>
    <dbReference type="NCBI Taxonomy" id="1088"/>
    <lineage>
        <taxon>Bacteria</taxon>
        <taxon>Pseudomonadati</taxon>
        <taxon>Pseudomonadota</taxon>
        <taxon>Alphaproteobacteria</taxon>
        <taxon>Rhodospirillales</taxon>
        <taxon>Rhodovibrionaceae</taxon>
        <taxon>Rhodovibrio</taxon>
    </lineage>
</organism>
<protein>
    <recommendedName>
        <fullName evidence="1">N-acetyltransferase domain-containing protein</fullName>
    </recommendedName>
</protein>
<dbReference type="PROSITE" id="PS51186">
    <property type="entry name" value="GNAT"/>
    <property type="match status" value="1"/>
</dbReference>
<accession>A0ABS1DIS8</accession>
<evidence type="ECO:0000259" key="1">
    <source>
        <dbReference type="PROSITE" id="PS51186"/>
    </source>
</evidence>
<dbReference type="CDD" id="cd04301">
    <property type="entry name" value="NAT_SF"/>
    <property type="match status" value="1"/>
</dbReference>
<dbReference type="Gene3D" id="3.40.630.30">
    <property type="match status" value="1"/>
</dbReference>
<dbReference type="EMBL" id="NRRL01000091">
    <property type="protein sequence ID" value="MBK1670377.1"/>
    <property type="molecule type" value="Genomic_DNA"/>
</dbReference>
<dbReference type="Pfam" id="PF00583">
    <property type="entry name" value="Acetyltransf_1"/>
    <property type="match status" value="1"/>
</dbReference>
<dbReference type="SUPFAM" id="SSF55729">
    <property type="entry name" value="Acyl-CoA N-acyltransferases (Nat)"/>
    <property type="match status" value="1"/>
</dbReference>
<name>A0ABS1DIS8_9PROT</name>
<dbReference type="InterPro" id="IPR016181">
    <property type="entry name" value="Acyl_CoA_acyltransferase"/>
</dbReference>
<dbReference type="Proteomes" id="UP001296873">
    <property type="component" value="Unassembled WGS sequence"/>
</dbReference>
<evidence type="ECO:0000313" key="3">
    <source>
        <dbReference type="Proteomes" id="UP001296873"/>
    </source>
</evidence>
<reference evidence="2 3" key="1">
    <citation type="journal article" date="2020" name="Microorganisms">
        <title>Osmotic Adaptation and Compatible Solute Biosynthesis of Phototrophic Bacteria as Revealed from Genome Analyses.</title>
        <authorList>
            <person name="Imhoff J.F."/>
            <person name="Rahn T."/>
            <person name="Kunzel S."/>
            <person name="Keller A."/>
            <person name="Neulinger S.C."/>
        </authorList>
    </citation>
    <scope>NUCLEOTIDE SEQUENCE [LARGE SCALE GENOMIC DNA]</scope>
    <source>
        <strain evidence="2 3">DSM 9895</strain>
    </source>
</reference>
<gene>
    <name evidence="2" type="ORF">CKO28_20340</name>
</gene>
<dbReference type="InterPro" id="IPR000182">
    <property type="entry name" value="GNAT_dom"/>
</dbReference>
<keyword evidence="3" id="KW-1185">Reference proteome</keyword>
<comment type="caution">
    <text evidence="2">The sequence shown here is derived from an EMBL/GenBank/DDBJ whole genome shotgun (WGS) entry which is preliminary data.</text>
</comment>